<protein>
    <recommendedName>
        <fullName evidence="4">PH domain-containing protein</fullName>
    </recommendedName>
</protein>
<keyword evidence="1" id="KW-0812">Transmembrane</keyword>
<accession>A0ABP6CYQ0</accession>
<comment type="caution">
    <text evidence="2">The sequence shown here is derived from an EMBL/GenBank/DDBJ whole genome shotgun (WGS) entry which is preliminary data.</text>
</comment>
<keyword evidence="1" id="KW-0472">Membrane</keyword>
<reference evidence="3" key="1">
    <citation type="journal article" date="2019" name="Int. J. Syst. Evol. Microbiol.">
        <title>The Global Catalogue of Microorganisms (GCM) 10K type strain sequencing project: providing services to taxonomists for standard genome sequencing and annotation.</title>
        <authorList>
            <consortium name="The Broad Institute Genomics Platform"/>
            <consortium name="The Broad Institute Genome Sequencing Center for Infectious Disease"/>
            <person name="Wu L."/>
            <person name="Ma J."/>
        </authorList>
    </citation>
    <scope>NUCLEOTIDE SEQUENCE [LARGE SCALE GENOMIC DNA]</scope>
    <source>
        <strain evidence="3">JCM 4524</strain>
    </source>
</reference>
<organism evidence="2 3">
    <name type="scientific">Streptomyces vastus</name>
    <dbReference type="NCBI Taxonomy" id="285451"/>
    <lineage>
        <taxon>Bacteria</taxon>
        <taxon>Bacillati</taxon>
        <taxon>Actinomycetota</taxon>
        <taxon>Actinomycetes</taxon>
        <taxon>Kitasatosporales</taxon>
        <taxon>Streptomycetaceae</taxon>
        <taxon>Streptomyces</taxon>
    </lineage>
</organism>
<name>A0ABP6CYQ0_9ACTN</name>
<dbReference type="EMBL" id="BAAASJ010000022">
    <property type="protein sequence ID" value="GAA2629418.1"/>
    <property type="molecule type" value="Genomic_DNA"/>
</dbReference>
<proteinExistence type="predicted"/>
<evidence type="ECO:0000313" key="2">
    <source>
        <dbReference type="EMBL" id="GAA2629418.1"/>
    </source>
</evidence>
<evidence type="ECO:0008006" key="4">
    <source>
        <dbReference type="Google" id="ProtNLM"/>
    </source>
</evidence>
<feature type="transmembrane region" description="Helical" evidence="1">
    <location>
        <begin position="73"/>
        <end position="91"/>
    </location>
</feature>
<sequence>MRIEELVEQIAAAVRIRVRPVSVSRGIAMHVLTFLSLYALFCLLGLPHFQLTSSTGTDILDLPDYLGVLARRWRAVLVLGLLGTVIGALAATPQYRVTSTFFVSLKVTPSQLTFADAVRTLQRVGATMLGGVLNMASTKGDKEHYSYVLLPPSERLTTLGPVLGPLSARADRWLARTAQAGSTACPCPCASVHRGQHVQWPDRSGDTRRRTPTIRV</sequence>
<gene>
    <name evidence="2" type="ORF">GCM10010307_20190</name>
</gene>
<keyword evidence="1" id="KW-1133">Transmembrane helix</keyword>
<dbReference type="RefSeq" id="WP_344389086.1">
    <property type="nucleotide sequence ID" value="NZ_BAAASJ010000022.1"/>
</dbReference>
<evidence type="ECO:0000256" key="1">
    <source>
        <dbReference type="SAM" id="Phobius"/>
    </source>
</evidence>
<evidence type="ECO:0000313" key="3">
    <source>
        <dbReference type="Proteomes" id="UP001500151"/>
    </source>
</evidence>
<feature type="transmembrane region" description="Helical" evidence="1">
    <location>
        <begin position="27"/>
        <end position="46"/>
    </location>
</feature>
<keyword evidence="3" id="KW-1185">Reference proteome</keyword>
<dbReference type="Proteomes" id="UP001500151">
    <property type="component" value="Unassembled WGS sequence"/>
</dbReference>